<dbReference type="OrthoDB" id="2590756at2759"/>
<dbReference type="RefSeq" id="XP_028470321.1">
    <property type="nucleotide sequence ID" value="XM_028610227.1"/>
</dbReference>
<reference evidence="1 2" key="1">
    <citation type="journal article" date="2018" name="Mol. Ecol.">
        <title>The obligate alkalophilic soda-lake fungus Sodiomyces alkalinus has shifted to a protein diet.</title>
        <authorList>
            <person name="Grum-Grzhimaylo A.A."/>
            <person name="Falkoski D.L."/>
            <person name="van den Heuvel J."/>
            <person name="Valero-Jimenez C.A."/>
            <person name="Min B."/>
            <person name="Choi I.G."/>
            <person name="Lipzen A."/>
            <person name="Daum C.G."/>
            <person name="Aanen D.K."/>
            <person name="Tsang A."/>
            <person name="Henrissat B."/>
            <person name="Bilanenko E.N."/>
            <person name="de Vries R.P."/>
            <person name="van Kan J.A.L."/>
            <person name="Grigoriev I.V."/>
            <person name="Debets A.J.M."/>
        </authorList>
    </citation>
    <scope>NUCLEOTIDE SEQUENCE [LARGE SCALE GENOMIC DNA]</scope>
    <source>
        <strain evidence="1 2">F11</strain>
    </source>
</reference>
<protein>
    <submittedName>
        <fullName evidence="1">Uncharacterized protein</fullName>
    </submittedName>
</protein>
<dbReference type="AlphaFoldDB" id="A0A3N2Q7B4"/>
<keyword evidence="2" id="KW-1185">Reference proteome</keyword>
<dbReference type="EMBL" id="ML119051">
    <property type="protein sequence ID" value="ROT42515.1"/>
    <property type="molecule type" value="Genomic_DNA"/>
</dbReference>
<sequence length="128" mass="13624">MPFLLHATVETAAAISFISHPDSQLPRPVSSSPAARLILESLGGLLLSTNLICLIFLVRPVFDETSRLVAASLAFWHVWACRRAWVRLTTDKVAESGTTPARTFGGPAVHLGVHVVLLGSLLSAAVVS</sequence>
<proteinExistence type="predicted"/>
<evidence type="ECO:0000313" key="1">
    <source>
        <dbReference type="EMBL" id="ROT42515.1"/>
    </source>
</evidence>
<accession>A0A3N2Q7B4</accession>
<dbReference type="Proteomes" id="UP000272025">
    <property type="component" value="Unassembled WGS sequence"/>
</dbReference>
<dbReference type="GeneID" id="39578705"/>
<name>A0A3N2Q7B4_SODAK</name>
<gene>
    <name evidence="1" type="ORF">SODALDRAFT_326676</name>
</gene>
<organism evidence="1 2">
    <name type="scientific">Sodiomyces alkalinus (strain CBS 110278 / VKM F-3762 / F11)</name>
    <name type="common">Alkaliphilic filamentous fungus</name>
    <dbReference type="NCBI Taxonomy" id="1314773"/>
    <lineage>
        <taxon>Eukaryota</taxon>
        <taxon>Fungi</taxon>
        <taxon>Dikarya</taxon>
        <taxon>Ascomycota</taxon>
        <taxon>Pezizomycotina</taxon>
        <taxon>Sordariomycetes</taxon>
        <taxon>Hypocreomycetidae</taxon>
        <taxon>Glomerellales</taxon>
        <taxon>Plectosphaerellaceae</taxon>
        <taxon>Sodiomyces</taxon>
    </lineage>
</organism>
<evidence type="ECO:0000313" key="2">
    <source>
        <dbReference type="Proteomes" id="UP000272025"/>
    </source>
</evidence>